<dbReference type="VEuPathDB" id="FungiDB:VP01_9108g1"/>
<sequence>QNHLSTVEAAHHSSSLQHTVNLYMEKLYKKLLPNLKYNKHLSIFILSVDGGCDTGMGSSFGINSVSLYSLPSSIKFVSLNSKKRKTNHPSGSNDMAQLLARLLGQKNEGSSTTQSESNQSSTVQWETGTMEDYLEFVKIHPEEQSAILEILDHNNIA</sequence>
<dbReference type="Proteomes" id="UP000037035">
    <property type="component" value="Unassembled WGS sequence"/>
</dbReference>
<reference evidence="1 2" key="1">
    <citation type="submission" date="2015-08" db="EMBL/GenBank/DDBJ databases">
        <title>Next Generation Sequencing and Analysis of the Genome of Puccinia sorghi L Schw, the Causal Agent of Maize Common Rust.</title>
        <authorList>
            <person name="Rochi L."/>
            <person name="Burguener G."/>
            <person name="Darino M."/>
            <person name="Turjanski A."/>
            <person name="Kreff E."/>
            <person name="Dieguez M.J."/>
            <person name="Sacco F."/>
        </authorList>
    </citation>
    <scope>NUCLEOTIDE SEQUENCE [LARGE SCALE GENOMIC DNA]</scope>
    <source>
        <strain evidence="1 2">RO10H11247</strain>
    </source>
</reference>
<protein>
    <submittedName>
        <fullName evidence="1">Uncharacterized protein</fullName>
    </submittedName>
</protein>
<accession>A0A0L6U871</accession>
<dbReference type="EMBL" id="LAVV01014725">
    <property type="protein sequence ID" value="KNZ44492.1"/>
    <property type="molecule type" value="Genomic_DNA"/>
</dbReference>
<proteinExistence type="predicted"/>
<name>A0A0L6U871_9BASI</name>
<feature type="non-terminal residue" evidence="1">
    <location>
        <position position="1"/>
    </location>
</feature>
<evidence type="ECO:0000313" key="1">
    <source>
        <dbReference type="EMBL" id="KNZ44492.1"/>
    </source>
</evidence>
<keyword evidence="2" id="KW-1185">Reference proteome</keyword>
<evidence type="ECO:0000313" key="2">
    <source>
        <dbReference type="Proteomes" id="UP000037035"/>
    </source>
</evidence>
<organism evidence="1 2">
    <name type="scientific">Puccinia sorghi</name>
    <dbReference type="NCBI Taxonomy" id="27349"/>
    <lineage>
        <taxon>Eukaryota</taxon>
        <taxon>Fungi</taxon>
        <taxon>Dikarya</taxon>
        <taxon>Basidiomycota</taxon>
        <taxon>Pucciniomycotina</taxon>
        <taxon>Pucciniomycetes</taxon>
        <taxon>Pucciniales</taxon>
        <taxon>Pucciniaceae</taxon>
        <taxon>Puccinia</taxon>
    </lineage>
</organism>
<comment type="caution">
    <text evidence="1">The sequence shown here is derived from an EMBL/GenBank/DDBJ whole genome shotgun (WGS) entry which is preliminary data.</text>
</comment>
<gene>
    <name evidence="1" type="ORF">VP01_9108g1</name>
</gene>
<dbReference type="AlphaFoldDB" id="A0A0L6U871"/>